<gene>
    <name evidence="2" type="ORF">EYB53_018215</name>
</gene>
<feature type="signal peptide" evidence="1">
    <location>
        <begin position="1"/>
        <end position="24"/>
    </location>
</feature>
<dbReference type="CDD" id="cd00198">
    <property type="entry name" value="vWFA"/>
    <property type="match status" value="1"/>
</dbReference>
<organism evidence="2 3">
    <name type="scientific">Candidatus Chloroploca mongolica</name>
    <dbReference type="NCBI Taxonomy" id="2528176"/>
    <lineage>
        <taxon>Bacteria</taxon>
        <taxon>Bacillati</taxon>
        <taxon>Chloroflexota</taxon>
        <taxon>Chloroflexia</taxon>
        <taxon>Chloroflexales</taxon>
        <taxon>Chloroflexineae</taxon>
        <taxon>Oscillochloridaceae</taxon>
        <taxon>Candidatus Chloroploca</taxon>
    </lineage>
</organism>
<dbReference type="Gene3D" id="3.40.50.410">
    <property type="entry name" value="von Willebrand factor, type A domain"/>
    <property type="match status" value="1"/>
</dbReference>
<dbReference type="EMBL" id="SIJK02000038">
    <property type="protein sequence ID" value="MBP1467655.1"/>
    <property type="molecule type" value="Genomic_DNA"/>
</dbReference>
<feature type="chain" id="PRO_5047487234" evidence="1">
    <location>
        <begin position="25"/>
        <end position="485"/>
    </location>
</feature>
<dbReference type="RefSeq" id="WP_135479826.1">
    <property type="nucleotide sequence ID" value="NZ_SIJK02000038.1"/>
</dbReference>
<keyword evidence="3" id="KW-1185">Reference proteome</keyword>
<keyword evidence="1" id="KW-0732">Signal</keyword>
<sequence length="485" mass="50756">MPRRLLLILATLLVAMLVSLAPGAARPVAAQGDCSVDFARLDVMFVIDHTASMNSYIRSAIDESERIARGVQGLVPDVAFGVASFADYPIYATSDDVPYILHSNPVTDISFLRPNLERVFAARSGGGDIPESYARAIFEASQVVWREDARRVIVLMGDAIPHSRGDGFGDGLPDPGRDGVPGTADDLTFTGALATARDAGVRIAGLYFRSDSEVARHFNYAGSQTGGSARLFPSGGSITDELVGIVASVVCRSVEVSQTPAFVTAAVLPQPSISAARGQIVTVDVVMTNRGKGHAINAVLTLPFNPAVGQLLDAKFSRPTGWVSAVGTDNLTLQTGELRSGNDVITGTLRFLVNQGSADGAALLGRASMTWKDRSEGGRANANLPVVVSSGSSVHGTYPMIANPASGPAGSTHTFTSAVFSPREPVTLWYNLPDGSVRSLTTVTADKDGAISINLTTTGFAAGNYSMVAYGNFSTITAAVPFSVR</sequence>
<dbReference type="Proteomes" id="UP001193081">
    <property type="component" value="Unassembled WGS sequence"/>
</dbReference>
<name>A0ABS4DDZ4_9CHLR</name>
<evidence type="ECO:0000313" key="2">
    <source>
        <dbReference type="EMBL" id="MBP1467655.1"/>
    </source>
</evidence>
<accession>A0ABS4DDZ4</accession>
<comment type="caution">
    <text evidence="2">The sequence shown here is derived from an EMBL/GenBank/DDBJ whole genome shotgun (WGS) entry which is preliminary data.</text>
</comment>
<protein>
    <submittedName>
        <fullName evidence="2">VWA domain-containing protein</fullName>
    </submittedName>
</protein>
<proteinExistence type="predicted"/>
<evidence type="ECO:0000256" key="1">
    <source>
        <dbReference type="SAM" id="SignalP"/>
    </source>
</evidence>
<reference evidence="2 3" key="1">
    <citation type="submission" date="2021-03" db="EMBL/GenBank/DDBJ databases">
        <authorList>
            <person name="Grouzdev D.S."/>
        </authorList>
    </citation>
    <scope>NUCLEOTIDE SEQUENCE [LARGE SCALE GENOMIC DNA]</scope>
    <source>
        <strain evidence="2 3">M50-1</strain>
    </source>
</reference>
<dbReference type="InterPro" id="IPR036465">
    <property type="entry name" value="vWFA_dom_sf"/>
</dbReference>
<dbReference type="PANTHER" id="PTHR47824">
    <property type="entry name" value="UBIQUITIN-LIKE DOMAIN-CONTAINING PROTEIN"/>
    <property type="match status" value="1"/>
</dbReference>
<dbReference type="PANTHER" id="PTHR47824:SF3">
    <property type="entry name" value="UBIQUITIN-LIKE DOMAIN-CONTAINING PROTEIN"/>
    <property type="match status" value="1"/>
</dbReference>
<evidence type="ECO:0000313" key="3">
    <source>
        <dbReference type="Proteomes" id="UP001193081"/>
    </source>
</evidence>
<dbReference type="SUPFAM" id="SSF53300">
    <property type="entry name" value="vWA-like"/>
    <property type="match status" value="1"/>
</dbReference>